<proteinExistence type="predicted"/>
<dbReference type="OrthoDB" id="2192630at2759"/>
<name>L2GKF9_VITCO</name>
<keyword evidence="1" id="KW-0812">Transmembrane</keyword>
<evidence type="ECO:0000256" key="1">
    <source>
        <dbReference type="SAM" id="Phobius"/>
    </source>
</evidence>
<feature type="transmembrane region" description="Helical" evidence="1">
    <location>
        <begin position="50"/>
        <end position="69"/>
    </location>
</feature>
<evidence type="ECO:0000313" key="2">
    <source>
        <dbReference type="EMBL" id="ELA41094.1"/>
    </source>
</evidence>
<organism evidence="2 3">
    <name type="scientific">Vittaforma corneae (strain ATCC 50505)</name>
    <name type="common">Microsporidian parasite</name>
    <name type="synonym">Nosema corneum</name>
    <dbReference type="NCBI Taxonomy" id="993615"/>
    <lineage>
        <taxon>Eukaryota</taxon>
        <taxon>Fungi</taxon>
        <taxon>Fungi incertae sedis</taxon>
        <taxon>Microsporidia</taxon>
        <taxon>Nosematidae</taxon>
        <taxon>Vittaforma</taxon>
    </lineage>
</organism>
<evidence type="ECO:0000313" key="3">
    <source>
        <dbReference type="Proteomes" id="UP000011082"/>
    </source>
</evidence>
<sequence length="193" mass="22107">MYALEKVRTSVKVIFHLLQITVILSGVLTLLTVYLLFVRPDSLIPIPPKYLFPITSIGILSIINGFIGFNCLNSERKTKVFLFVLTLSALMNIQIILAISSNRILDKRVLWMNERWNALSAVQKEYVQRKFQCCGLETTSDRSTPRCKFNVPCSSVLESVLRTLRNTSQLVLVYMFFIETLSLCTLSFLKFIK</sequence>
<dbReference type="HOGENOM" id="CLU_121525_0_0_1"/>
<accession>L2GKF9</accession>
<protein>
    <recommendedName>
        <fullName evidence="4">Tetraspanin</fullName>
    </recommendedName>
</protein>
<dbReference type="AlphaFoldDB" id="L2GKF9"/>
<feature type="transmembrane region" description="Helical" evidence="1">
    <location>
        <begin position="81"/>
        <end position="105"/>
    </location>
</feature>
<dbReference type="Proteomes" id="UP000011082">
    <property type="component" value="Unassembled WGS sequence"/>
</dbReference>
<dbReference type="InParanoid" id="L2GKF9"/>
<keyword evidence="1" id="KW-0472">Membrane</keyword>
<dbReference type="OMA" id="QREHVQT"/>
<dbReference type="VEuPathDB" id="MicrosporidiaDB:VICG_01887"/>
<dbReference type="EMBL" id="JH370150">
    <property type="protein sequence ID" value="ELA41094.1"/>
    <property type="molecule type" value="Genomic_DNA"/>
</dbReference>
<evidence type="ECO:0008006" key="4">
    <source>
        <dbReference type="Google" id="ProtNLM"/>
    </source>
</evidence>
<feature type="transmembrane region" description="Helical" evidence="1">
    <location>
        <begin position="13"/>
        <end position="38"/>
    </location>
</feature>
<dbReference type="RefSeq" id="XP_007605332.1">
    <property type="nucleotide sequence ID" value="XM_007605270.1"/>
</dbReference>
<keyword evidence="3" id="KW-1185">Reference proteome</keyword>
<dbReference type="GeneID" id="19882597"/>
<feature type="transmembrane region" description="Helical" evidence="1">
    <location>
        <begin position="171"/>
        <end position="192"/>
    </location>
</feature>
<gene>
    <name evidence="2" type="ORF">VICG_01887</name>
</gene>
<keyword evidence="1" id="KW-1133">Transmembrane helix</keyword>
<reference evidence="3" key="1">
    <citation type="submission" date="2011-05" db="EMBL/GenBank/DDBJ databases">
        <title>The genome sequence of Vittaforma corneae strain ATCC 50505.</title>
        <authorList>
            <consortium name="The Broad Institute Genome Sequencing Platform"/>
            <person name="Cuomo C."/>
            <person name="Didier E."/>
            <person name="Bowers L."/>
            <person name="Young S.K."/>
            <person name="Zeng Q."/>
            <person name="Gargeya S."/>
            <person name="Fitzgerald M."/>
            <person name="Haas B."/>
            <person name="Abouelleil A."/>
            <person name="Alvarado L."/>
            <person name="Arachchi H.M."/>
            <person name="Berlin A."/>
            <person name="Chapman S.B."/>
            <person name="Gearin G."/>
            <person name="Goldberg J."/>
            <person name="Griggs A."/>
            <person name="Gujja S."/>
            <person name="Hansen M."/>
            <person name="Heiman D."/>
            <person name="Howarth C."/>
            <person name="Larimer J."/>
            <person name="Lui A."/>
            <person name="MacDonald P.J.P."/>
            <person name="McCowen C."/>
            <person name="Montmayeur A."/>
            <person name="Murphy C."/>
            <person name="Neiman D."/>
            <person name="Pearson M."/>
            <person name="Priest M."/>
            <person name="Roberts A."/>
            <person name="Saif S."/>
            <person name="Shea T."/>
            <person name="Sisk P."/>
            <person name="Stolte C."/>
            <person name="Sykes S."/>
            <person name="Wortman J."/>
            <person name="Nusbaum C."/>
            <person name="Birren B."/>
        </authorList>
    </citation>
    <scope>NUCLEOTIDE SEQUENCE [LARGE SCALE GENOMIC DNA]</scope>
    <source>
        <strain evidence="3">ATCC 50505</strain>
    </source>
</reference>
<dbReference type="STRING" id="993615.L2GKF9"/>